<dbReference type="AlphaFoldDB" id="B6AM48"/>
<feature type="compositionally biased region" description="Pro residues" evidence="1">
    <location>
        <begin position="1"/>
        <end position="11"/>
    </location>
</feature>
<reference evidence="2" key="2">
    <citation type="journal article" date="2008" name="PLoS Biol.">
        <title>Population genomic analysis of strain variation in Leptospirillum group II bacteria involved in acid mine drainage formation.</title>
        <authorList>
            <person name="Simmons S.L."/>
            <person name="Dibartolo G."/>
            <person name="Denef V.J."/>
            <person name="Goltsman D.S."/>
            <person name="Thelen M.P."/>
            <person name="Banfield J.F."/>
        </authorList>
    </citation>
    <scope>NUCLEOTIDE SEQUENCE [LARGE SCALE GENOMIC DNA]</scope>
</reference>
<protein>
    <submittedName>
        <fullName evidence="2">Uncharacterized protein</fullName>
    </submittedName>
</protein>
<evidence type="ECO:0000313" key="2">
    <source>
        <dbReference type="EMBL" id="EDZ39555.1"/>
    </source>
</evidence>
<feature type="compositionally biased region" description="Polar residues" evidence="1">
    <location>
        <begin position="30"/>
        <end position="42"/>
    </location>
</feature>
<accession>B6AM48</accession>
<gene>
    <name evidence="2" type="ORF">CGL2_11277191a</name>
</gene>
<organism evidence="2">
    <name type="scientific">Leptospirillum sp. Group II '5-way CG'</name>
    <dbReference type="NCBI Taxonomy" id="419541"/>
    <lineage>
        <taxon>Bacteria</taxon>
        <taxon>Pseudomonadati</taxon>
        <taxon>Nitrospirota</taxon>
        <taxon>Nitrospiria</taxon>
        <taxon>Nitrospirales</taxon>
        <taxon>Nitrospiraceae</taxon>
        <taxon>Leptospirillum</taxon>
    </lineage>
</organism>
<reference evidence="2" key="1">
    <citation type="journal article" date="2004" name="Nature">
        <title>Community structure and metabolism through reconstruction of microbial genomes from the environment.</title>
        <authorList>
            <person name="Tyson G.W."/>
            <person name="Chapman J."/>
            <person name="Hugenholtz P."/>
            <person name="Allen E.E."/>
            <person name="Ram R.J."/>
            <person name="Richardson P.M."/>
            <person name="Solovyev V.V."/>
            <person name="Rubin E.M."/>
            <person name="Rokhsar D.S."/>
            <person name="Banfield J.F."/>
        </authorList>
    </citation>
    <scope>NUCLEOTIDE SEQUENCE [LARGE SCALE GENOMIC DNA]</scope>
</reference>
<dbReference type="EMBL" id="DS995259">
    <property type="protein sequence ID" value="EDZ39555.1"/>
    <property type="molecule type" value="Genomic_DNA"/>
</dbReference>
<evidence type="ECO:0000256" key="1">
    <source>
        <dbReference type="SAM" id="MobiDB-lite"/>
    </source>
</evidence>
<sequence length="138" mass="14366">MTTGPERPPSRSPTASRATLRKKPPPGISWTLSETTGPSRTGFNGREVGGLSGERAQSQPCRIRAASSRGCAGAGAGAGERRQQRVTEPEIQGKNGFRITLTWANSGLDVILQADSDGFPVDCSGRDGISTSAGDQVP</sequence>
<feature type="region of interest" description="Disordered" evidence="1">
    <location>
        <begin position="1"/>
        <end position="87"/>
    </location>
</feature>
<name>B6AM48_9BACT</name>
<proteinExistence type="predicted"/>
<feature type="compositionally biased region" description="Low complexity" evidence="1">
    <location>
        <begin position="61"/>
        <end position="71"/>
    </location>
</feature>